<evidence type="ECO:0000256" key="6">
    <source>
        <dbReference type="ARBA" id="ARBA00023242"/>
    </source>
</evidence>
<name>A0A8S1DX81_9INSE</name>
<evidence type="ECO:0000256" key="2">
    <source>
        <dbReference type="ARBA" id="ARBA00007117"/>
    </source>
</evidence>
<dbReference type="EMBL" id="CADEPI010000403">
    <property type="protein sequence ID" value="CAB3385288.1"/>
    <property type="molecule type" value="Genomic_DNA"/>
</dbReference>
<feature type="compositionally biased region" description="Basic and acidic residues" evidence="7">
    <location>
        <begin position="215"/>
        <end position="231"/>
    </location>
</feature>
<feature type="region of interest" description="Disordered" evidence="7">
    <location>
        <begin position="170"/>
        <end position="236"/>
    </location>
</feature>
<keyword evidence="6" id="KW-0539">Nucleus</keyword>
<accession>A0A8S1DX81</accession>
<dbReference type="GO" id="GO:0006357">
    <property type="term" value="P:regulation of transcription by RNA polymerase II"/>
    <property type="evidence" value="ECO:0007669"/>
    <property type="project" value="TreeGrafter"/>
</dbReference>
<keyword evidence="9" id="KW-1185">Reference proteome</keyword>
<evidence type="ECO:0000256" key="7">
    <source>
        <dbReference type="SAM" id="MobiDB-lite"/>
    </source>
</evidence>
<dbReference type="AlphaFoldDB" id="A0A8S1DX81"/>
<organism evidence="8 9">
    <name type="scientific">Cloeon dipterum</name>
    <dbReference type="NCBI Taxonomy" id="197152"/>
    <lineage>
        <taxon>Eukaryota</taxon>
        <taxon>Metazoa</taxon>
        <taxon>Ecdysozoa</taxon>
        <taxon>Arthropoda</taxon>
        <taxon>Hexapoda</taxon>
        <taxon>Insecta</taxon>
        <taxon>Pterygota</taxon>
        <taxon>Palaeoptera</taxon>
        <taxon>Ephemeroptera</taxon>
        <taxon>Pisciforma</taxon>
        <taxon>Baetidae</taxon>
        <taxon>Cloeon</taxon>
    </lineage>
</organism>
<gene>
    <name evidence="8" type="ORF">CLODIP_2_CD11717</name>
</gene>
<proteinExistence type="inferred from homology"/>
<dbReference type="PANTHER" id="PTHR13581">
    <property type="entry name" value="MRG-BINDING PROTEIN"/>
    <property type="match status" value="1"/>
</dbReference>
<protein>
    <recommendedName>
        <fullName evidence="10">MRG domain-containing protein</fullName>
    </recommendedName>
</protein>
<evidence type="ECO:0000256" key="1">
    <source>
        <dbReference type="ARBA" id="ARBA00004123"/>
    </source>
</evidence>
<keyword evidence="4" id="KW-0805">Transcription regulation</keyword>
<dbReference type="GO" id="GO:0006325">
    <property type="term" value="P:chromatin organization"/>
    <property type="evidence" value="ECO:0007669"/>
    <property type="project" value="UniProtKB-KW"/>
</dbReference>
<keyword evidence="5" id="KW-0804">Transcription</keyword>
<evidence type="ECO:0000256" key="5">
    <source>
        <dbReference type="ARBA" id="ARBA00023163"/>
    </source>
</evidence>
<dbReference type="GO" id="GO:0005634">
    <property type="term" value="C:nucleus"/>
    <property type="evidence" value="ECO:0007669"/>
    <property type="project" value="UniProtKB-SubCell"/>
</dbReference>
<reference evidence="8 9" key="1">
    <citation type="submission" date="2020-04" db="EMBL/GenBank/DDBJ databases">
        <authorList>
            <person name="Alioto T."/>
            <person name="Alioto T."/>
            <person name="Gomez Garrido J."/>
        </authorList>
    </citation>
    <scope>NUCLEOTIDE SEQUENCE [LARGE SCALE GENOMIC DNA]</scope>
</reference>
<evidence type="ECO:0000313" key="9">
    <source>
        <dbReference type="Proteomes" id="UP000494165"/>
    </source>
</evidence>
<sequence length="250" mass="28153">MSKNKENRDDAKEIKWDVHSNEVCLMKAIMMFRPVGLFKNFKMALIVEFLASKLDKPINSESIWKHLETLYNLLSLDEMEPPSEFNEEEFCLPSDFAALMLLKEQSTPVEKKAKSKVAKEALKRDQLSKEAVVIVRKEVIKTARESPKTQAKAVVKTPQPQAAVVETIKGAKAKAGSTPKTRDSAKKSEVAVKEKREPRELKNLGTPEVKSQPSRSKETRSSGVKSTKEESPIPSNLKISFQRAFLKVKI</sequence>
<dbReference type="Pfam" id="PF07904">
    <property type="entry name" value="Eaf7"/>
    <property type="match status" value="1"/>
</dbReference>
<dbReference type="GO" id="GO:0035267">
    <property type="term" value="C:NuA4 histone acetyltransferase complex"/>
    <property type="evidence" value="ECO:0007669"/>
    <property type="project" value="TreeGrafter"/>
</dbReference>
<feature type="compositionally biased region" description="Basic and acidic residues" evidence="7">
    <location>
        <begin position="180"/>
        <end position="202"/>
    </location>
</feature>
<comment type="caution">
    <text evidence="8">The sequence shown here is derived from an EMBL/GenBank/DDBJ whole genome shotgun (WGS) entry which is preliminary data.</text>
</comment>
<dbReference type="InterPro" id="IPR012423">
    <property type="entry name" value="Eaf7/MRGBP"/>
</dbReference>
<comment type="similarity">
    <text evidence="2">Belongs to the EAF7 family.</text>
</comment>
<comment type="subcellular location">
    <subcellularLocation>
        <location evidence="1">Nucleus</location>
    </subcellularLocation>
</comment>
<dbReference type="OrthoDB" id="5595141at2759"/>
<evidence type="ECO:0000256" key="4">
    <source>
        <dbReference type="ARBA" id="ARBA00023015"/>
    </source>
</evidence>
<evidence type="ECO:0000313" key="8">
    <source>
        <dbReference type="EMBL" id="CAB3385288.1"/>
    </source>
</evidence>
<dbReference type="Proteomes" id="UP000494165">
    <property type="component" value="Unassembled WGS sequence"/>
</dbReference>
<evidence type="ECO:0000256" key="3">
    <source>
        <dbReference type="ARBA" id="ARBA00022853"/>
    </source>
</evidence>
<keyword evidence="3" id="KW-0156">Chromatin regulator</keyword>
<evidence type="ECO:0008006" key="10">
    <source>
        <dbReference type="Google" id="ProtNLM"/>
    </source>
</evidence>
<dbReference type="PANTHER" id="PTHR13581:SF5">
    <property type="entry name" value="MRG_MORF4L-BINDING PROTEIN"/>
    <property type="match status" value="1"/>
</dbReference>